<gene>
    <name evidence="4" type="ORF">PROFUN_07239</name>
</gene>
<feature type="transmembrane region" description="Helical" evidence="2">
    <location>
        <begin position="113"/>
        <end position="133"/>
    </location>
</feature>
<reference evidence="4 5" key="1">
    <citation type="journal article" date="2018" name="Genome Biol. Evol.">
        <title>Multiple Roots of Fruiting Body Formation in Amoebozoa.</title>
        <authorList>
            <person name="Hillmann F."/>
            <person name="Forbes G."/>
            <person name="Novohradska S."/>
            <person name="Ferling I."/>
            <person name="Riege K."/>
            <person name="Groth M."/>
            <person name="Westermann M."/>
            <person name="Marz M."/>
            <person name="Spaller T."/>
            <person name="Winckler T."/>
            <person name="Schaap P."/>
            <person name="Glockner G."/>
        </authorList>
    </citation>
    <scope>NUCLEOTIDE SEQUENCE [LARGE SCALE GENOMIC DNA]</scope>
    <source>
        <strain evidence="4 5">Jena</strain>
    </source>
</reference>
<keyword evidence="2" id="KW-0472">Membrane</keyword>
<dbReference type="AlphaFoldDB" id="A0A2P6NM64"/>
<keyword evidence="2" id="KW-0812">Transmembrane</keyword>
<dbReference type="EMBL" id="MDYQ01000051">
    <property type="protein sequence ID" value="PRP85055.1"/>
    <property type="molecule type" value="Genomic_DNA"/>
</dbReference>
<proteinExistence type="predicted"/>
<organism evidence="4 5">
    <name type="scientific">Planoprotostelium fungivorum</name>
    <dbReference type="NCBI Taxonomy" id="1890364"/>
    <lineage>
        <taxon>Eukaryota</taxon>
        <taxon>Amoebozoa</taxon>
        <taxon>Evosea</taxon>
        <taxon>Variosea</taxon>
        <taxon>Cavosteliida</taxon>
        <taxon>Cavosteliaceae</taxon>
        <taxon>Planoprotostelium</taxon>
    </lineage>
</organism>
<dbReference type="Gene3D" id="3.30.40.10">
    <property type="entry name" value="Zinc/RING finger domain, C3HC4 (zinc finger)"/>
    <property type="match status" value="1"/>
</dbReference>
<name>A0A2P6NM64_9EUKA</name>
<feature type="domain" description="RING-type" evidence="3">
    <location>
        <begin position="16"/>
        <end position="54"/>
    </location>
</feature>
<dbReference type="InterPro" id="IPR013083">
    <property type="entry name" value="Znf_RING/FYVE/PHD"/>
</dbReference>
<dbReference type="InParanoid" id="A0A2P6NM64"/>
<evidence type="ECO:0000259" key="3">
    <source>
        <dbReference type="PROSITE" id="PS50089"/>
    </source>
</evidence>
<evidence type="ECO:0000313" key="5">
    <source>
        <dbReference type="Proteomes" id="UP000241769"/>
    </source>
</evidence>
<protein>
    <submittedName>
        <fullName evidence="4">Ring finger protein</fullName>
    </submittedName>
</protein>
<dbReference type="InterPro" id="IPR001841">
    <property type="entry name" value="Znf_RING"/>
</dbReference>
<keyword evidence="1" id="KW-0479">Metal-binding</keyword>
<feature type="transmembrane region" description="Helical" evidence="2">
    <location>
        <begin position="139"/>
        <end position="159"/>
    </location>
</feature>
<keyword evidence="2" id="KW-1133">Transmembrane helix</keyword>
<evidence type="ECO:0000256" key="2">
    <source>
        <dbReference type="SAM" id="Phobius"/>
    </source>
</evidence>
<dbReference type="Pfam" id="PF13923">
    <property type="entry name" value="zf-C3HC4_2"/>
    <property type="match status" value="1"/>
</dbReference>
<dbReference type="OrthoDB" id="654191at2759"/>
<keyword evidence="1" id="KW-0863">Zinc-finger</keyword>
<dbReference type="PROSITE" id="PS50089">
    <property type="entry name" value="ZF_RING_2"/>
    <property type="match status" value="1"/>
</dbReference>
<dbReference type="SUPFAM" id="SSF57850">
    <property type="entry name" value="RING/U-box"/>
    <property type="match status" value="1"/>
</dbReference>
<dbReference type="PANTHER" id="PTHR12109">
    <property type="entry name" value="RING FINGER PROTEIN 141-RELATED"/>
    <property type="match status" value="1"/>
</dbReference>
<dbReference type="Proteomes" id="UP000241769">
    <property type="component" value="Unassembled WGS sequence"/>
</dbReference>
<dbReference type="InterPro" id="IPR047126">
    <property type="entry name" value="RNF141-like"/>
</dbReference>
<evidence type="ECO:0000256" key="1">
    <source>
        <dbReference type="PROSITE-ProRule" id="PRU00175"/>
    </source>
</evidence>
<dbReference type="GO" id="GO:0008270">
    <property type="term" value="F:zinc ion binding"/>
    <property type="evidence" value="ECO:0007669"/>
    <property type="project" value="UniProtKB-KW"/>
</dbReference>
<comment type="caution">
    <text evidence="4">The sequence shown here is derived from an EMBL/GenBank/DDBJ whole genome shotgun (WGS) entry which is preliminary data.</text>
</comment>
<evidence type="ECO:0000313" key="4">
    <source>
        <dbReference type="EMBL" id="PRP85055.1"/>
    </source>
</evidence>
<dbReference type="STRING" id="1890364.A0A2P6NM64"/>
<keyword evidence="1" id="KW-0862">Zinc</keyword>
<keyword evidence="5" id="KW-1185">Reference proteome</keyword>
<sequence>MKKGKEKKLTSVSLECIICKDQFSFPILSCHCGRSYCQNCILAWLDKNDSCPLCLQRIKRLGRNWSLEGIMEDMQSFGLIKDIKKSAKRSFSIKRAVHTSFRSPPQDLFDIDLIFHPRTVLIIVLTLMIYFVWEGKMTPWRGLMFSIAVSCITLAAMRLRRVMLRFMIRQLNNLVYWQREERILIAPPM</sequence>
<accession>A0A2P6NM64</accession>
<dbReference type="SMART" id="SM00184">
    <property type="entry name" value="RING"/>
    <property type="match status" value="1"/>
</dbReference>